<dbReference type="InterPro" id="IPR013150">
    <property type="entry name" value="TFIIB_cyclin"/>
</dbReference>
<sequence>MAALREALEKLISLSTPPTIDTTPSHSATYAAWSLDLSINDFCPECRVSNLVTKYTEGDVVCGECGLVLGDRIVDTRSEWRTFSNDDTGGADPSRVGAGIDPLLHGEQLFTTIAYKNPTKATTSTKTTAAASGGSNGRILQRTQARVTESKANQSLLVAYERIASFCAGMNIQNVVVEAAKTLFKQIDDAKLFRGKQVDIVASGCIFLACRQCGVPRTFREVFSMTRVQKKEIGRIYKLLEKFFNNQGMGAENGDGEYRVPETTKPSELIRRYCSALRIDQRCASVSVSLAAKAMELGSGAGRSPLSNAAACIYMISHLLGTPRTTKEISNAAGVGEPTIRNTYKGLYNDREKLIDPKWLEDGRGDVKRLPHA</sequence>
<dbReference type="PRINTS" id="PR00685">
    <property type="entry name" value="TIFACTORIIB"/>
</dbReference>
<dbReference type="InterPro" id="IPR013763">
    <property type="entry name" value="Cyclin-like_dom"/>
</dbReference>
<evidence type="ECO:0000256" key="2">
    <source>
        <dbReference type="ARBA" id="ARBA00013932"/>
    </source>
</evidence>
<keyword evidence="9" id="KW-0479">Metal-binding</keyword>
<accession>A0A3N4KIL1</accession>
<evidence type="ECO:0000256" key="8">
    <source>
        <dbReference type="ARBA" id="ARBA00066213"/>
    </source>
</evidence>
<dbReference type="CDD" id="cd20551">
    <property type="entry name" value="CYCLIN_TFIIB_rpt1"/>
    <property type="match status" value="1"/>
</dbReference>
<comment type="similarity">
    <text evidence="1">Belongs to the TFIIB family.</text>
</comment>
<evidence type="ECO:0000313" key="11">
    <source>
        <dbReference type="EMBL" id="RPB10404.1"/>
    </source>
</evidence>
<evidence type="ECO:0000313" key="12">
    <source>
        <dbReference type="Proteomes" id="UP000277580"/>
    </source>
</evidence>
<evidence type="ECO:0000256" key="1">
    <source>
        <dbReference type="ARBA" id="ARBA00010857"/>
    </source>
</evidence>
<dbReference type="Proteomes" id="UP000277580">
    <property type="component" value="Unassembled WGS sequence"/>
</dbReference>
<keyword evidence="9" id="KW-0862">Zinc</keyword>
<proteinExistence type="inferred from homology"/>
<dbReference type="GO" id="GO:0097550">
    <property type="term" value="C:transcription preinitiation complex"/>
    <property type="evidence" value="ECO:0007669"/>
    <property type="project" value="TreeGrafter"/>
</dbReference>
<dbReference type="FunCoup" id="A0A3N4KIL1">
    <property type="interactions" value="808"/>
</dbReference>
<keyword evidence="5" id="KW-0804">Transcription</keyword>
<dbReference type="Pfam" id="PF08271">
    <property type="entry name" value="Zn_Ribbon_TF"/>
    <property type="match status" value="1"/>
</dbReference>
<dbReference type="PANTHER" id="PTHR11618">
    <property type="entry name" value="TRANSCRIPTION INITIATION FACTOR IIB-RELATED"/>
    <property type="match status" value="1"/>
</dbReference>
<dbReference type="Gene3D" id="1.10.472.10">
    <property type="entry name" value="Cyclin-like"/>
    <property type="match status" value="1"/>
</dbReference>
<comment type="subunit">
    <text evidence="8">Associates with TFIID-IIA (DA complex) to form TFIID-IIA-IIB (DAB-complex) which is then recognized by polymerase II.</text>
</comment>
<dbReference type="GO" id="GO:0005634">
    <property type="term" value="C:nucleus"/>
    <property type="evidence" value="ECO:0007669"/>
    <property type="project" value="TreeGrafter"/>
</dbReference>
<evidence type="ECO:0000256" key="5">
    <source>
        <dbReference type="ARBA" id="ARBA00023163"/>
    </source>
</evidence>
<evidence type="ECO:0000256" key="6">
    <source>
        <dbReference type="ARBA" id="ARBA00031706"/>
    </source>
</evidence>
<dbReference type="SUPFAM" id="SSF57783">
    <property type="entry name" value="Zinc beta-ribbon"/>
    <property type="match status" value="1"/>
</dbReference>
<gene>
    <name evidence="11" type="ORF">P167DRAFT_253994</name>
</gene>
<dbReference type="SUPFAM" id="SSF47954">
    <property type="entry name" value="Cyclin-like"/>
    <property type="match status" value="2"/>
</dbReference>
<comment type="function">
    <text evidence="7">General factor that plays a major role in the activation of eukaryotic genes transcribed by RNA polymerase II.</text>
</comment>
<dbReference type="GO" id="GO:0016251">
    <property type="term" value="F:RNA polymerase II general transcription initiation factor activity"/>
    <property type="evidence" value="ECO:0007669"/>
    <property type="project" value="TreeGrafter"/>
</dbReference>
<keyword evidence="3" id="KW-0677">Repeat</keyword>
<dbReference type="InterPro" id="IPR013137">
    <property type="entry name" value="Znf_TFIIB"/>
</dbReference>
<organism evidence="11 12">
    <name type="scientific">Morchella conica CCBAS932</name>
    <dbReference type="NCBI Taxonomy" id="1392247"/>
    <lineage>
        <taxon>Eukaryota</taxon>
        <taxon>Fungi</taxon>
        <taxon>Dikarya</taxon>
        <taxon>Ascomycota</taxon>
        <taxon>Pezizomycotina</taxon>
        <taxon>Pezizomycetes</taxon>
        <taxon>Pezizales</taxon>
        <taxon>Morchellaceae</taxon>
        <taxon>Morchella</taxon>
    </lineage>
</organism>
<dbReference type="Pfam" id="PF00382">
    <property type="entry name" value="TFIIB"/>
    <property type="match status" value="2"/>
</dbReference>
<keyword evidence="9" id="KW-0863">Zinc-finger</keyword>
<reference evidence="11 12" key="1">
    <citation type="journal article" date="2018" name="Nat. Ecol. Evol.">
        <title>Pezizomycetes genomes reveal the molecular basis of ectomycorrhizal truffle lifestyle.</title>
        <authorList>
            <person name="Murat C."/>
            <person name="Payen T."/>
            <person name="Noel B."/>
            <person name="Kuo A."/>
            <person name="Morin E."/>
            <person name="Chen J."/>
            <person name="Kohler A."/>
            <person name="Krizsan K."/>
            <person name="Balestrini R."/>
            <person name="Da Silva C."/>
            <person name="Montanini B."/>
            <person name="Hainaut M."/>
            <person name="Levati E."/>
            <person name="Barry K.W."/>
            <person name="Belfiori B."/>
            <person name="Cichocki N."/>
            <person name="Clum A."/>
            <person name="Dockter R.B."/>
            <person name="Fauchery L."/>
            <person name="Guy J."/>
            <person name="Iotti M."/>
            <person name="Le Tacon F."/>
            <person name="Lindquist E.A."/>
            <person name="Lipzen A."/>
            <person name="Malagnac F."/>
            <person name="Mello A."/>
            <person name="Molinier V."/>
            <person name="Miyauchi S."/>
            <person name="Poulain J."/>
            <person name="Riccioni C."/>
            <person name="Rubini A."/>
            <person name="Sitrit Y."/>
            <person name="Splivallo R."/>
            <person name="Traeger S."/>
            <person name="Wang M."/>
            <person name="Zifcakova L."/>
            <person name="Wipf D."/>
            <person name="Zambonelli A."/>
            <person name="Paolocci F."/>
            <person name="Nowrousian M."/>
            <person name="Ottonello S."/>
            <person name="Baldrian P."/>
            <person name="Spatafora J.W."/>
            <person name="Henrissat B."/>
            <person name="Nagy L.G."/>
            <person name="Aury J.M."/>
            <person name="Wincker P."/>
            <person name="Grigoriev I.V."/>
            <person name="Bonfante P."/>
            <person name="Martin F.M."/>
        </authorList>
    </citation>
    <scope>NUCLEOTIDE SEQUENCE [LARGE SCALE GENOMIC DNA]</scope>
    <source>
        <strain evidence="11 12">CCBAS932</strain>
    </source>
</reference>
<keyword evidence="12" id="KW-1185">Reference proteome</keyword>
<dbReference type="PANTHER" id="PTHR11618:SF13">
    <property type="entry name" value="TRANSCRIPTION INITIATION FACTOR IIB"/>
    <property type="match status" value="1"/>
</dbReference>
<dbReference type="PROSITE" id="PS51134">
    <property type="entry name" value="ZF_TFIIB"/>
    <property type="match status" value="1"/>
</dbReference>
<dbReference type="SMART" id="SM00385">
    <property type="entry name" value="CYCLIN"/>
    <property type="match status" value="2"/>
</dbReference>
<dbReference type="Gene3D" id="1.10.472.170">
    <property type="match status" value="1"/>
</dbReference>
<dbReference type="GO" id="GO:0051123">
    <property type="term" value="P:RNA polymerase II preinitiation complex assembly"/>
    <property type="evidence" value="ECO:0007669"/>
    <property type="project" value="UniProtKB-ARBA"/>
</dbReference>
<dbReference type="FunFam" id="1.10.472.170:FF:000001">
    <property type="entry name" value="Transcription initiation factor IIB"/>
    <property type="match status" value="1"/>
</dbReference>
<evidence type="ECO:0000256" key="9">
    <source>
        <dbReference type="PROSITE-ProRule" id="PRU00469"/>
    </source>
</evidence>
<dbReference type="InterPro" id="IPR036915">
    <property type="entry name" value="Cyclin-like_sf"/>
</dbReference>
<dbReference type="AlphaFoldDB" id="A0A3N4KIL1"/>
<dbReference type="InterPro" id="IPR000812">
    <property type="entry name" value="TFIIB"/>
</dbReference>
<dbReference type="EMBL" id="ML119143">
    <property type="protein sequence ID" value="RPB10404.1"/>
    <property type="molecule type" value="Genomic_DNA"/>
</dbReference>
<evidence type="ECO:0000256" key="3">
    <source>
        <dbReference type="ARBA" id="ARBA00022737"/>
    </source>
</evidence>
<dbReference type="GO" id="GO:0017025">
    <property type="term" value="F:TBP-class protein binding"/>
    <property type="evidence" value="ECO:0007669"/>
    <property type="project" value="InterPro"/>
</dbReference>
<evidence type="ECO:0000259" key="10">
    <source>
        <dbReference type="PROSITE" id="PS51134"/>
    </source>
</evidence>
<dbReference type="STRING" id="1392247.A0A3N4KIL1"/>
<evidence type="ECO:0000256" key="7">
    <source>
        <dbReference type="ARBA" id="ARBA00056616"/>
    </source>
</evidence>
<evidence type="ECO:0000256" key="4">
    <source>
        <dbReference type="ARBA" id="ARBA00023015"/>
    </source>
</evidence>
<dbReference type="InParanoid" id="A0A3N4KIL1"/>
<keyword evidence="4" id="KW-0805">Transcription regulation</keyword>
<name>A0A3N4KIL1_9PEZI</name>
<protein>
    <recommendedName>
        <fullName evidence="2">Transcription initiation factor IIB</fullName>
    </recommendedName>
    <alternativeName>
        <fullName evidence="6">General transcription factor TFIIB</fullName>
    </alternativeName>
</protein>
<dbReference type="GO" id="GO:0008270">
    <property type="term" value="F:zinc ion binding"/>
    <property type="evidence" value="ECO:0007669"/>
    <property type="project" value="UniProtKB-KW"/>
</dbReference>
<dbReference type="OrthoDB" id="25790at2759"/>
<feature type="domain" description="TFIIB-type" evidence="10">
    <location>
        <begin position="39"/>
        <end position="70"/>
    </location>
</feature>